<gene>
    <name evidence="3" type="ORF">G6O67_000622</name>
</gene>
<proteinExistence type="inferred from homology"/>
<dbReference type="GO" id="GO:0043386">
    <property type="term" value="P:mycotoxin biosynthetic process"/>
    <property type="evidence" value="ECO:0007669"/>
    <property type="project" value="InterPro"/>
</dbReference>
<protein>
    <submittedName>
        <fullName evidence="3">Uncharacterized protein</fullName>
    </submittedName>
</protein>
<name>A0A8H4PZX5_9HYPO</name>
<evidence type="ECO:0000313" key="3">
    <source>
        <dbReference type="EMBL" id="KAF4513343.1"/>
    </source>
</evidence>
<dbReference type="PANTHER" id="PTHR33365:SF4">
    <property type="entry name" value="CYCLOCHLOROTINE BIOSYNTHESIS PROTEIN O"/>
    <property type="match status" value="1"/>
</dbReference>
<dbReference type="AlphaFoldDB" id="A0A8H4PZX5"/>
<comment type="pathway">
    <text evidence="1">Mycotoxin biosynthesis.</text>
</comment>
<keyword evidence="4" id="KW-1185">Reference proteome</keyword>
<sequence length="243" mass="27483">MAASLAVYTSRAASATLAALAILCAISGWINWPSDAVCESRDISWSPVPRAARKWTWGFFPRATLFTESEFLAVKTPIEELEGRWKRYLPDHPIAIPARQLKTLHLPRSSYAHTPRSPDSILAIPEVFVQLECVNLLRQHYAHRKDEGYDYSPLAAFGGPHHVVLRRADLCIERLRDAIMCWGDLSAILQGLHIGEHGEPHSDVRLDAAHKCRDLDAVREWTEKNAVRAVRMDNAWWGGRVFE</sequence>
<comment type="similarity">
    <text evidence="2">Belongs to the ustYa family.</text>
</comment>
<evidence type="ECO:0000313" key="4">
    <source>
        <dbReference type="Proteomes" id="UP000557566"/>
    </source>
</evidence>
<dbReference type="PANTHER" id="PTHR33365">
    <property type="entry name" value="YALI0B05434P"/>
    <property type="match status" value="1"/>
</dbReference>
<accession>A0A8H4PZX5</accession>
<dbReference type="Proteomes" id="UP000557566">
    <property type="component" value="Unassembled WGS sequence"/>
</dbReference>
<evidence type="ECO:0000256" key="2">
    <source>
        <dbReference type="ARBA" id="ARBA00035112"/>
    </source>
</evidence>
<organism evidence="3 4">
    <name type="scientific">Ophiocordyceps sinensis</name>
    <dbReference type="NCBI Taxonomy" id="72228"/>
    <lineage>
        <taxon>Eukaryota</taxon>
        <taxon>Fungi</taxon>
        <taxon>Dikarya</taxon>
        <taxon>Ascomycota</taxon>
        <taxon>Pezizomycotina</taxon>
        <taxon>Sordariomycetes</taxon>
        <taxon>Hypocreomycetidae</taxon>
        <taxon>Hypocreales</taxon>
        <taxon>Ophiocordycipitaceae</taxon>
        <taxon>Ophiocordyceps</taxon>
    </lineage>
</organism>
<comment type="caution">
    <text evidence="3">The sequence shown here is derived from an EMBL/GenBank/DDBJ whole genome shotgun (WGS) entry which is preliminary data.</text>
</comment>
<dbReference type="OrthoDB" id="3687641at2759"/>
<dbReference type="InterPro" id="IPR021765">
    <property type="entry name" value="UstYa-like"/>
</dbReference>
<evidence type="ECO:0000256" key="1">
    <source>
        <dbReference type="ARBA" id="ARBA00004685"/>
    </source>
</evidence>
<dbReference type="Pfam" id="PF11807">
    <property type="entry name" value="UstYa"/>
    <property type="match status" value="1"/>
</dbReference>
<reference evidence="3 4" key="1">
    <citation type="journal article" date="2020" name="Genome Biol. Evol.">
        <title>A new high-quality draft genome assembly of the Chinese cordyceps Ophiocordyceps sinensis.</title>
        <authorList>
            <person name="Shu R."/>
            <person name="Zhang J."/>
            <person name="Meng Q."/>
            <person name="Zhang H."/>
            <person name="Zhou G."/>
            <person name="Li M."/>
            <person name="Wu P."/>
            <person name="Zhao Y."/>
            <person name="Chen C."/>
            <person name="Qin Q."/>
        </authorList>
    </citation>
    <scope>NUCLEOTIDE SEQUENCE [LARGE SCALE GENOMIC DNA]</scope>
    <source>
        <strain evidence="3 4">IOZ07</strain>
    </source>
</reference>
<dbReference type="EMBL" id="JAAVMX010000001">
    <property type="protein sequence ID" value="KAF4513343.1"/>
    <property type="molecule type" value="Genomic_DNA"/>
</dbReference>